<keyword evidence="1" id="KW-0472">Membrane</keyword>
<keyword evidence="1" id="KW-0812">Transmembrane</keyword>
<protein>
    <submittedName>
        <fullName evidence="2">Uncharacterized protein</fullName>
    </submittedName>
</protein>
<dbReference type="EMBL" id="MN739779">
    <property type="protein sequence ID" value="QHT26124.1"/>
    <property type="molecule type" value="Genomic_DNA"/>
</dbReference>
<name>A0A6C0EAK7_9ZZZZ</name>
<keyword evidence="1" id="KW-1133">Transmembrane helix</keyword>
<evidence type="ECO:0000256" key="1">
    <source>
        <dbReference type="SAM" id="Phobius"/>
    </source>
</evidence>
<dbReference type="AlphaFoldDB" id="A0A6C0EAK7"/>
<proteinExistence type="predicted"/>
<feature type="transmembrane region" description="Helical" evidence="1">
    <location>
        <begin position="20"/>
        <end position="37"/>
    </location>
</feature>
<accession>A0A6C0EAK7</accession>
<feature type="transmembrane region" description="Helical" evidence="1">
    <location>
        <begin position="57"/>
        <end position="77"/>
    </location>
</feature>
<sequence>MDGIDNISNNQVVIQINNRINNYCIVSSCALLSFNFLELFYGIYNSQYDKCNTGDKISEWLMIDSSLSLGITIIFIIGKIKGTTMKSLLFNMLCLFIIVKIIFQFTILKTMNYYSKHCMEYFNIYQQYYLYLCFGKIIIDICLCLFFC</sequence>
<reference evidence="2" key="1">
    <citation type="journal article" date="2020" name="Nature">
        <title>Giant virus diversity and host interactions through global metagenomics.</title>
        <authorList>
            <person name="Schulz F."/>
            <person name="Roux S."/>
            <person name="Paez-Espino D."/>
            <person name="Jungbluth S."/>
            <person name="Walsh D.A."/>
            <person name="Denef V.J."/>
            <person name="McMahon K.D."/>
            <person name="Konstantinidis K.T."/>
            <person name="Eloe-Fadrosh E.A."/>
            <person name="Kyrpides N.C."/>
            <person name="Woyke T."/>
        </authorList>
    </citation>
    <scope>NUCLEOTIDE SEQUENCE</scope>
    <source>
        <strain evidence="2">GVMAG-M-3300023179-27</strain>
    </source>
</reference>
<feature type="transmembrane region" description="Helical" evidence="1">
    <location>
        <begin position="89"/>
        <end position="108"/>
    </location>
</feature>
<evidence type="ECO:0000313" key="2">
    <source>
        <dbReference type="EMBL" id="QHT26124.1"/>
    </source>
</evidence>
<organism evidence="2">
    <name type="scientific">viral metagenome</name>
    <dbReference type="NCBI Taxonomy" id="1070528"/>
    <lineage>
        <taxon>unclassified sequences</taxon>
        <taxon>metagenomes</taxon>
        <taxon>organismal metagenomes</taxon>
    </lineage>
</organism>
<feature type="transmembrane region" description="Helical" evidence="1">
    <location>
        <begin position="128"/>
        <end position="147"/>
    </location>
</feature>